<reference evidence="2 3" key="1">
    <citation type="journal article" date="2019" name="Int. J. Syst. Evol. Microbiol.">
        <title>The Global Catalogue of Microorganisms (GCM) 10K type strain sequencing project: providing services to taxonomists for standard genome sequencing and annotation.</title>
        <authorList>
            <consortium name="The Broad Institute Genomics Platform"/>
            <consortium name="The Broad Institute Genome Sequencing Center for Infectious Disease"/>
            <person name="Wu L."/>
            <person name="Ma J."/>
        </authorList>
    </citation>
    <scope>NUCLEOTIDE SEQUENCE [LARGE SCALE GENOMIC DNA]</scope>
    <source>
        <strain evidence="2 3">JCM 11896</strain>
    </source>
</reference>
<dbReference type="InterPro" id="IPR029063">
    <property type="entry name" value="SAM-dependent_MTases_sf"/>
</dbReference>
<sequence length="238" mass="25888">MTSYERLYRFGITPWERSGRATIAATRAHLDRELAERDGRPGRALDLGCGRGLFTPELASRGWEAVGIDNVPSAVDAARRGAVHTDRRGTDDTARRGTDDTARRGTDDTARRGTDDTAGRGARPGVTYVVGDVTDLATAGLGTFDLFLDIGCFQCLDRDQRLAEGRGVTALADPGATVLLLAFGPNRLRSVIGGVSRAEVEEAFVEWDLVSVEPADTTGLGWPMNRTSPCWYRFRLRD</sequence>
<organism evidence="2 3">
    <name type="scientific">Pseudonocardia kongjuensis</name>
    <dbReference type="NCBI Taxonomy" id="102227"/>
    <lineage>
        <taxon>Bacteria</taxon>
        <taxon>Bacillati</taxon>
        <taxon>Actinomycetota</taxon>
        <taxon>Actinomycetes</taxon>
        <taxon>Pseudonocardiales</taxon>
        <taxon>Pseudonocardiaceae</taxon>
        <taxon>Pseudonocardia</taxon>
    </lineage>
</organism>
<dbReference type="Proteomes" id="UP001501414">
    <property type="component" value="Unassembled WGS sequence"/>
</dbReference>
<evidence type="ECO:0000313" key="3">
    <source>
        <dbReference type="Proteomes" id="UP001501414"/>
    </source>
</evidence>
<evidence type="ECO:0000256" key="1">
    <source>
        <dbReference type="SAM" id="MobiDB-lite"/>
    </source>
</evidence>
<comment type="caution">
    <text evidence="2">The sequence shown here is derived from an EMBL/GenBank/DDBJ whole genome shotgun (WGS) entry which is preliminary data.</text>
</comment>
<gene>
    <name evidence="2" type="ORF">GCM10009613_47470</name>
</gene>
<proteinExistence type="predicted"/>
<feature type="compositionally biased region" description="Basic and acidic residues" evidence="1">
    <location>
        <begin position="78"/>
        <end position="118"/>
    </location>
</feature>
<accession>A0ABN1Y2Q6</accession>
<dbReference type="EMBL" id="BAAAJK010000033">
    <property type="protein sequence ID" value="GAA1396352.1"/>
    <property type="molecule type" value="Genomic_DNA"/>
</dbReference>
<dbReference type="Pfam" id="PF13489">
    <property type="entry name" value="Methyltransf_23"/>
    <property type="match status" value="1"/>
</dbReference>
<keyword evidence="3" id="KW-1185">Reference proteome</keyword>
<dbReference type="CDD" id="cd02440">
    <property type="entry name" value="AdoMet_MTases"/>
    <property type="match status" value="1"/>
</dbReference>
<dbReference type="SUPFAM" id="SSF53335">
    <property type="entry name" value="S-adenosyl-L-methionine-dependent methyltransferases"/>
    <property type="match status" value="1"/>
</dbReference>
<dbReference type="Gene3D" id="3.40.50.150">
    <property type="entry name" value="Vaccinia Virus protein VP39"/>
    <property type="match status" value="1"/>
</dbReference>
<dbReference type="RefSeq" id="WP_344026206.1">
    <property type="nucleotide sequence ID" value="NZ_BAAAJK010000033.1"/>
</dbReference>
<evidence type="ECO:0008006" key="4">
    <source>
        <dbReference type="Google" id="ProtNLM"/>
    </source>
</evidence>
<name>A0ABN1Y2Q6_9PSEU</name>
<evidence type="ECO:0000313" key="2">
    <source>
        <dbReference type="EMBL" id="GAA1396352.1"/>
    </source>
</evidence>
<protein>
    <recommendedName>
        <fullName evidence="4">Methyltransferase domain-containing protein</fullName>
    </recommendedName>
</protein>
<feature type="region of interest" description="Disordered" evidence="1">
    <location>
        <begin position="78"/>
        <end position="124"/>
    </location>
</feature>